<protein>
    <submittedName>
        <fullName evidence="1">Uncharacterized protein</fullName>
    </submittedName>
</protein>
<proteinExistence type="predicted"/>
<dbReference type="RefSeq" id="WP_094414441.1">
    <property type="nucleotide sequence ID" value="NZ_NOXV01000253.1"/>
</dbReference>
<dbReference type="OrthoDB" id="671386at2"/>
<sequence>MKFLITITVLLTLTTAVGQESYFKAYEGTWKGILEIFSPQGKVLHSVPMELHIAQTNGGRFTWKTVYDNKDIRDYELVTVDVAKGKYRIDEKNGILIDLSLFGNKSFTCFETGGYLIYDLYTFNKDSIIFELTSSAPGQETISGNGTEESPKVTSRIQVSYQKAVLKKQ</sequence>
<accession>A0A255Z802</accession>
<dbReference type="InterPro" id="IPR012674">
    <property type="entry name" value="Calycin"/>
</dbReference>
<evidence type="ECO:0000313" key="1">
    <source>
        <dbReference type="EMBL" id="OYQ37551.1"/>
    </source>
</evidence>
<gene>
    <name evidence="1" type="ORF">CHU92_08155</name>
</gene>
<evidence type="ECO:0000313" key="2">
    <source>
        <dbReference type="Proteomes" id="UP000216605"/>
    </source>
</evidence>
<comment type="caution">
    <text evidence="1">The sequence shown here is derived from an EMBL/GenBank/DDBJ whole genome shotgun (WGS) entry which is preliminary data.</text>
</comment>
<dbReference type="Gene3D" id="2.40.128.20">
    <property type="match status" value="1"/>
</dbReference>
<organism evidence="1 2">
    <name type="scientific">Flavobacterium cyanobacteriorum</name>
    <dbReference type="NCBI Taxonomy" id="2022802"/>
    <lineage>
        <taxon>Bacteria</taxon>
        <taxon>Pseudomonadati</taxon>
        <taxon>Bacteroidota</taxon>
        <taxon>Flavobacteriia</taxon>
        <taxon>Flavobacteriales</taxon>
        <taxon>Flavobacteriaceae</taxon>
        <taxon>Flavobacterium</taxon>
    </lineage>
</organism>
<dbReference type="AlphaFoldDB" id="A0A255Z802"/>
<reference evidence="1 2" key="1">
    <citation type="submission" date="2017-07" db="EMBL/GenBank/DDBJ databases">
        <title>Flavobacterium cyanobacteriorum sp. nov., isolated from cyanobacterial aggregates in a eutrophic lake.</title>
        <authorList>
            <person name="Cai H."/>
        </authorList>
    </citation>
    <scope>NUCLEOTIDE SEQUENCE [LARGE SCALE GENOMIC DNA]</scope>
    <source>
        <strain evidence="1 2">TH021</strain>
    </source>
</reference>
<dbReference type="EMBL" id="NOXV01000253">
    <property type="protein sequence ID" value="OYQ37551.1"/>
    <property type="molecule type" value="Genomic_DNA"/>
</dbReference>
<name>A0A255Z802_9FLAO</name>
<keyword evidence="2" id="KW-1185">Reference proteome</keyword>
<dbReference type="Proteomes" id="UP000216605">
    <property type="component" value="Unassembled WGS sequence"/>
</dbReference>